<dbReference type="GO" id="GO:0070737">
    <property type="term" value="F:protein-glycine ligase activity, elongating"/>
    <property type="evidence" value="ECO:0007669"/>
    <property type="project" value="TreeGrafter"/>
</dbReference>
<dbReference type="CDD" id="cd09999">
    <property type="entry name" value="Arginase-like_1"/>
    <property type="match status" value="1"/>
</dbReference>
<keyword evidence="1" id="KW-0547">Nucleotide-binding</keyword>
<dbReference type="InterPro" id="IPR023696">
    <property type="entry name" value="Ureohydrolase_dom_sf"/>
</dbReference>
<keyword evidence="1" id="KW-0067">ATP-binding</keyword>
<organism evidence="4 5">
    <name type="scientific">Hondaea fermentalgiana</name>
    <dbReference type="NCBI Taxonomy" id="2315210"/>
    <lineage>
        <taxon>Eukaryota</taxon>
        <taxon>Sar</taxon>
        <taxon>Stramenopiles</taxon>
        <taxon>Bigyra</taxon>
        <taxon>Labyrinthulomycetes</taxon>
        <taxon>Thraustochytrida</taxon>
        <taxon>Thraustochytriidae</taxon>
        <taxon>Hondaea</taxon>
    </lineage>
</organism>
<dbReference type="InterPro" id="IPR006035">
    <property type="entry name" value="Ureohydrolase"/>
</dbReference>
<dbReference type="Pfam" id="PF03133">
    <property type="entry name" value="TTL"/>
    <property type="match status" value="1"/>
</dbReference>
<reference evidence="4 5" key="1">
    <citation type="submission" date="2017-12" db="EMBL/GenBank/DDBJ databases">
        <title>Sequencing, de novo assembly and annotation of complete genome of a new Thraustochytrid species, strain FCC1311.</title>
        <authorList>
            <person name="Sedici K."/>
            <person name="Godart F."/>
            <person name="Aiese Cigliano R."/>
            <person name="Sanseverino W."/>
            <person name="Barakat M."/>
            <person name="Ortet P."/>
            <person name="Marechal E."/>
            <person name="Cagnac O."/>
            <person name="Amato A."/>
        </authorList>
    </citation>
    <scope>NUCLEOTIDE SEQUENCE [LARGE SCALE GENOMIC DNA]</scope>
</reference>
<dbReference type="InParanoid" id="A0A2R5GN57"/>
<proteinExistence type="inferred from homology"/>
<accession>A0A2R5GN57</accession>
<dbReference type="SUPFAM" id="SSF52768">
    <property type="entry name" value="Arginase/deacetylase"/>
    <property type="match status" value="1"/>
</dbReference>
<comment type="similarity">
    <text evidence="2">Belongs to the arginase family.</text>
</comment>
<evidence type="ECO:0000313" key="4">
    <source>
        <dbReference type="EMBL" id="GBG32320.1"/>
    </source>
</evidence>
<dbReference type="InterPro" id="IPR011761">
    <property type="entry name" value="ATP-grasp"/>
</dbReference>
<keyword evidence="5" id="KW-1185">Reference proteome</keyword>
<evidence type="ECO:0000256" key="2">
    <source>
        <dbReference type="PROSITE-ProRule" id="PRU00742"/>
    </source>
</evidence>
<dbReference type="PANTHER" id="PTHR46810:SF1">
    <property type="entry name" value="INACTIVE POLYGLYCYLASE TTLL10"/>
    <property type="match status" value="1"/>
</dbReference>
<dbReference type="SUPFAM" id="SSF56059">
    <property type="entry name" value="Glutathione synthetase ATP-binding domain-like"/>
    <property type="match status" value="1"/>
</dbReference>
<dbReference type="Pfam" id="PF00491">
    <property type="entry name" value="Arginase"/>
    <property type="match status" value="1"/>
</dbReference>
<evidence type="ECO:0000256" key="1">
    <source>
        <dbReference type="PROSITE-ProRule" id="PRU00409"/>
    </source>
</evidence>
<dbReference type="OrthoDB" id="9992747at2759"/>
<dbReference type="Gene3D" id="3.30.470.20">
    <property type="entry name" value="ATP-grasp fold, B domain"/>
    <property type="match status" value="1"/>
</dbReference>
<dbReference type="PANTHER" id="PTHR46810">
    <property type="entry name" value="INACTIVE POLYGLYCYLASE TTLL10"/>
    <property type="match status" value="1"/>
</dbReference>
<gene>
    <name evidence="4" type="ORF">FCC1311_085452</name>
</gene>
<dbReference type="PROSITE" id="PS51409">
    <property type="entry name" value="ARGINASE_2"/>
    <property type="match status" value="1"/>
</dbReference>
<dbReference type="Proteomes" id="UP000241890">
    <property type="component" value="Unassembled WGS sequence"/>
</dbReference>
<protein>
    <submittedName>
        <fullName evidence="4">Protein polyglycylase TTLL10</fullName>
    </submittedName>
</protein>
<dbReference type="PROSITE" id="PS50975">
    <property type="entry name" value="ATP_GRASP"/>
    <property type="match status" value="1"/>
</dbReference>
<dbReference type="GO" id="GO:0046872">
    <property type="term" value="F:metal ion binding"/>
    <property type="evidence" value="ECO:0007669"/>
    <property type="project" value="InterPro"/>
</dbReference>
<dbReference type="InterPro" id="IPR027752">
    <property type="entry name" value="TTLL10"/>
</dbReference>
<dbReference type="PROSITE" id="PS51221">
    <property type="entry name" value="TTL"/>
    <property type="match status" value="1"/>
</dbReference>
<dbReference type="AlphaFoldDB" id="A0A2R5GN57"/>
<name>A0A2R5GN57_9STRA</name>
<dbReference type="EMBL" id="BEYU01000121">
    <property type="protein sequence ID" value="GBG32320.1"/>
    <property type="molecule type" value="Genomic_DNA"/>
</dbReference>
<sequence>MRPSLRSTLRLVMPQWQGGDLPTYALGARVLAALLPEAQGPVETVKVAAATGEKEDGDRPVQEGIKSRAALLSQLEAAKEAIARHEPEAIVTVGGDCLVDLAPIAYLHEKYGQDLAVLWVDAHPDIMSPQEFENAHAHVLAMLMGKGDEGFTRHVKMPLDPSQVLYVGVNNPSDFEKGFLTDKDLSVLSPSDLETSNQPVLDWLKARNAKHVAVHFDLDVLDPSTTSFLYFNRPEVPSSHFDGIARGQMKLPKVCSAASRKYSNVGFDYDPALAGEKALTWLEFRNRIRVHDVNKTLKTPRSLELSKHMPKPVGKSKRRSFGCLREGCRGLEIEDMIDRGWSMRFKSCMVNGTRDYKEMNYHLTFLLADTTNLNHMQQVRPDLFEKIIDKYEGSTYLTAFEGGDAIGGNKGQQLRTKIRFAHQHHCKYNELGIQPPQYRLYLEDECADLEDTDGRALGLTWLLKPEAGSQGQGITFHANVEDVRRKRPEFFPCREQRELPATKRALVQQYIERPLLLHECKFDVRVYMLVANAAPWFVFYHEGYLRRSLWPYSPMSKDRKVYLTNTHYQSMKPGFKLSDHVWPFASFQEYLSEKGITGAHYIDSILNPYIRSVAQYVFKSAQRKIKARRGSYQITGLDFMIDENFHVHFIEANGYPGFTWSINFDSRKMIETFIDLVVEMNEQPEPFRLMREGDRYADWQLVYSEIDEARRGLVYNPCEEFQDNYALSAPLRVANKLFAGISSAHKSASTAAFDDETRFVPRIPGWRYLGGDAGDTFATRAGFAKARCAQTSYSLLRVEPRAARMYNKAECESFFASAPSSTRAVLLKHVQDQGWDDRGASLVYFGSANEMREDPGLYPCTSEAPHVWLAQDHVADALLLDVGSLHRAEKIKLEFDETESTKERRASAAAKVQELELINPSNPLYEELPGREVTGKKLMSQYVLRAYMLVASVEPLMVFYHDGYLLSRRPAVFDGDRVGFRRGEHCITFGSFQYHLASEQLTGPQYVSSTLRPYLRKVMEFAFHSARPEIARLLSRQRAASNDDQEAEASEQHHHQLFAFDFVLGKSFRVHLESVRGDPEGAASWFPVETMRETSVEVHEVLTTLAQERRRLVLELAASPGAFARMRYGDKYGGFRLVFSEMEELRYNLKYDPCEWFGKDAQAFLGAAQLKRTADLQDFREKRRVSHKREMEKYVKKRWASCKLRSSKDAKESCIYGEIAYRYLVYVQKERIPYDPDFVTTRIHELMGLHGGPQLPQWKIEMAKKRASGA</sequence>
<comment type="caution">
    <text evidence="4">The sequence shown here is derived from an EMBL/GenBank/DDBJ whole genome shotgun (WGS) entry which is preliminary data.</text>
</comment>
<dbReference type="GO" id="GO:0005524">
    <property type="term" value="F:ATP binding"/>
    <property type="evidence" value="ECO:0007669"/>
    <property type="project" value="UniProtKB-UniRule"/>
</dbReference>
<evidence type="ECO:0000259" key="3">
    <source>
        <dbReference type="PROSITE" id="PS50975"/>
    </source>
</evidence>
<dbReference type="Gene3D" id="3.40.800.10">
    <property type="entry name" value="Ureohydrolase domain"/>
    <property type="match status" value="1"/>
</dbReference>
<evidence type="ECO:0000313" key="5">
    <source>
        <dbReference type="Proteomes" id="UP000241890"/>
    </source>
</evidence>
<feature type="domain" description="ATP-grasp" evidence="3">
    <location>
        <begin position="425"/>
        <end position="682"/>
    </location>
</feature>
<dbReference type="InterPro" id="IPR004344">
    <property type="entry name" value="TTL/TTLL_fam"/>
</dbReference>